<feature type="domain" description="Sensor histidine kinase NatK-like C-terminal" evidence="2">
    <location>
        <begin position="328"/>
        <end position="433"/>
    </location>
</feature>
<name>A0A1M5LMW2_9FIRM</name>
<sequence length="445" mass="51643">MLENNIFWSTLDLLVLLLEWIVLYILLGEISEQKTSRKIRHTGFYFVMLVAISIKVLNILPNYRVIISIILTIGFYKINYKINLFKAIIVPLAFWMMLIVIEALSMSVVLFINDISEISILLEYNIYRLEAVLTSKILLLIGMVFFKYIKLYGEIGKKDFLYVGLPICTNIFSILVIFSYGIKNSNSMSSNMMLMMIFFLLLLSSMSILAIVGKVMKNNKLQLENKLIREKVNMEYNYYMKIENNQEKVKKLYHDMKNHVICISNLSDSDDIKRYIENINIKLNTIGDFFNTGNRILDIILNEKYEICKEKGIHLETYIDFSKIDFIDMTDICTIFSNALDNSIQACDKIKDVGVKKWILIKVTYVNKFCVIKIENSKVNKILKVNNVILTNKKDKDIHGIGIKNIEQTVERYDGQVNINFTDNKFALVIIIPGINVNICPVMYE</sequence>
<dbReference type="PANTHER" id="PTHR40448">
    <property type="entry name" value="TWO-COMPONENT SENSOR HISTIDINE KINASE"/>
    <property type="match status" value="1"/>
</dbReference>
<keyword evidence="1" id="KW-0812">Transmembrane</keyword>
<accession>A0A1M5LMW2</accession>
<proteinExistence type="predicted"/>
<dbReference type="SUPFAM" id="SSF55874">
    <property type="entry name" value="ATPase domain of HSP90 chaperone/DNA topoisomerase II/histidine kinase"/>
    <property type="match status" value="1"/>
</dbReference>
<feature type="transmembrane region" description="Helical" evidence="1">
    <location>
        <begin position="132"/>
        <end position="149"/>
    </location>
</feature>
<dbReference type="InterPro" id="IPR032834">
    <property type="entry name" value="NatK-like_C"/>
</dbReference>
<feature type="transmembrane region" description="Helical" evidence="1">
    <location>
        <begin position="63"/>
        <end position="80"/>
    </location>
</feature>
<dbReference type="Proteomes" id="UP000243255">
    <property type="component" value="Unassembled WGS sequence"/>
</dbReference>
<dbReference type="Pfam" id="PF14501">
    <property type="entry name" value="HATPase_c_5"/>
    <property type="match status" value="1"/>
</dbReference>
<dbReference type="Gene3D" id="3.30.565.10">
    <property type="entry name" value="Histidine kinase-like ATPase, C-terminal domain"/>
    <property type="match status" value="1"/>
</dbReference>
<evidence type="ECO:0000313" key="4">
    <source>
        <dbReference type="Proteomes" id="UP000243255"/>
    </source>
</evidence>
<feature type="transmembrane region" description="Helical" evidence="1">
    <location>
        <begin position="92"/>
        <end position="112"/>
    </location>
</feature>
<dbReference type="CDD" id="cd16935">
    <property type="entry name" value="HATPase_AgrC-ComD-like"/>
    <property type="match status" value="1"/>
</dbReference>
<dbReference type="EMBL" id="FQWX01000005">
    <property type="protein sequence ID" value="SHG65989.1"/>
    <property type="molecule type" value="Genomic_DNA"/>
</dbReference>
<evidence type="ECO:0000259" key="2">
    <source>
        <dbReference type="Pfam" id="PF14501"/>
    </source>
</evidence>
<feature type="transmembrane region" description="Helical" evidence="1">
    <location>
        <begin position="6"/>
        <end position="27"/>
    </location>
</feature>
<dbReference type="InterPro" id="IPR036890">
    <property type="entry name" value="HATPase_C_sf"/>
</dbReference>
<feature type="transmembrane region" description="Helical" evidence="1">
    <location>
        <begin position="39"/>
        <end position="57"/>
    </location>
</feature>
<gene>
    <name evidence="3" type="ORF">SAMN04488530_1059</name>
</gene>
<evidence type="ECO:0000256" key="1">
    <source>
        <dbReference type="SAM" id="Phobius"/>
    </source>
</evidence>
<evidence type="ECO:0000313" key="3">
    <source>
        <dbReference type="EMBL" id="SHG65989.1"/>
    </source>
</evidence>
<dbReference type="GO" id="GO:0042802">
    <property type="term" value="F:identical protein binding"/>
    <property type="evidence" value="ECO:0007669"/>
    <property type="project" value="TreeGrafter"/>
</dbReference>
<feature type="transmembrane region" description="Helical" evidence="1">
    <location>
        <begin position="192"/>
        <end position="212"/>
    </location>
</feature>
<keyword evidence="4" id="KW-1185">Reference proteome</keyword>
<dbReference type="AlphaFoldDB" id="A0A1M5LMW2"/>
<reference evidence="4" key="1">
    <citation type="submission" date="2016-11" db="EMBL/GenBank/DDBJ databases">
        <authorList>
            <person name="Varghese N."/>
            <person name="Submissions S."/>
        </authorList>
    </citation>
    <scope>NUCLEOTIDE SEQUENCE [LARGE SCALE GENOMIC DNA]</scope>
    <source>
        <strain evidence="4">DSM 2635</strain>
    </source>
</reference>
<dbReference type="OrthoDB" id="1749546at2"/>
<protein>
    <submittedName>
        <fullName evidence="3">GHKL domain-containing protein</fullName>
    </submittedName>
</protein>
<organism evidence="3 4">
    <name type="scientific">Asaccharospora irregularis DSM 2635</name>
    <dbReference type="NCBI Taxonomy" id="1121321"/>
    <lineage>
        <taxon>Bacteria</taxon>
        <taxon>Bacillati</taxon>
        <taxon>Bacillota</taxon>
        <taxon>Clostridia</taxon>
        <taxon>Peptostreptococcales</taxon>
        <taxon>Peptostreptococcaceae</taxon>
        <taxon>Asaccharospora</taxon>
    </lineage>
</organism>
<keyword evidence="1" id="KW-1133">Transmembrane helix</keyword>
<dbReference type="PANTHER" id="PTHR40448:SF1">
    <property type="entry name" value="TWO-COMPONENT SENSOR HISTIDINE KINASE"/>
    <property type="match status" value="1"/>
</dbReference>
<feature type="transmembrane region" description="Helical" evidence="1">
    <location>
        <begin position="161"/>
        <end position="180"/>
    </location>
</feature>
<dbReference type="RefSeq" id="WP_073124304.1">
    <property type="nucleotide sequence ID" value="NZ_BAABCH010000026.1"/>
</dbReference>
<dbReference type="STRING" id="1121321.SAMN04488530_1059"/>
<keyword evidence="1" id="KW-0472">Membrane</keyword>